<dbReference type="EMBL" id="CR936503">
    <property type="protein sequence ID" value="CAI56042.1"/>
    <property type="molecule type" value="Genomic_DNA"/>
</dbReference>
<organism evidence="2 3">
    <name type="scientific">Latilactobacillus sakei subsp. sakei (strain 23K)</name>
    <name type="common">Lactobacillus sakei subsp. sakei</name>
    <dbReference type="NCBI Taxonomy" id="314315"/>
    <lineage>
        <taxon>Bacteria</taxon>
        <taxon>Bacillati</taxon>
        <taxon>Bacillota</taxon>
        <taxon>Bacilli</taxon>
        <taxon>Lactobacillales</taxon>
        <taxon>Lactobacillaceae</taxon>
        <taxon>Latilactobacillus</taxon>
    </lineage>
</organism>
<keyword evidence="1" id="KW-0732">Signal</keyword>
<protein>
    <submittedName>
        <fullName evidence="2">Hypothetical extracellular protein</fullName>
    </submittedName>
</protein>
<gene>
    <name evidence="2" type="ordered locus">LCA_1734</name>
</gene>
<dbReference type="OrthoDB" id="2249813at2"/>
<dbReference type="AlphaFoldDB" id="Q38UU2"/>
<evidence type="ECO:0000256" key="1">
    <source>
        <dbReference type="SAM" id="SignalP"/>
    </source>
</evidence>
<keyword evidence="3" id="KW-1185">Reference proteome</keyword>
<accession>Q38UU2</accession>
<dbReference type="Proteomes" id="UP000002707">
    <property type="component" value="Chromosome"/>
</dbReference>
<evidence type="ECO:0000313" key="2">
    <source>
        <dbReference type="EMBL" id="CAI56042.1"/>
    </source>
</evidence>
<name>Q38UU2_LATSS</name>
<dbReference type="STRING" id="314315.LCA_1734"/>
<evidence type="ECO:0000313" key="3">
    <source>
        <dbReference type="Proteomes" id="UP000002707"/>
    </source>
</evidence>
<dbReference type="KEGG" id="lsa:LCA_1734"/>
<dbReference type="eggNOG" id="COG1404">
    <property type="taxonomic scope" value="Bacteria"/>
</dbReference>
<dbReference type="RefSeq" id="WP_011375425.1">
    <property type="nucleotide sequence ID" value="NC_007576.1"/>
</dbReference>
<feature type="chain" id="PRO_5039623616" evidence="1">
    <location>
        <begin position="20"/>
        <end position="279"/>
    </location>
</feature>
<proteinExistence type="predicted"/>
<dbReference type="HOGENOM" id="CLU_996742_0_0_9"/>
<reference evidence="3" key="1">
    <citation type="journal article" date="2005" name="Nat. Biotechnol.">
        <title>The complete genome sequence of the meat-borne lactic acid bacterium Lactobacillus sakei 23K.</title>
        <authorList>
            <person name="Chaillou S."/>
            <person name="Champomier-Verges M.-C."/>
            <person name="Cornet M."/>
            <person name="Crutz-Le Coq A.-M."/>
            <person name="Dudez A.-M."/>
            <person name="Martin V."/>
            <person name="Beaufils S."/>
            <person name="Darbon-Rongere E."/>
            <person name="Bossy R."/>
            <person name="Loux V."/>
            <person name="Zagorec M."/>
        </authorList>
    </citation>
    <scope>NUCLEOTIDE SEQUENCE [LARGE SCALE GENOMIC DNA]</scope>
    <source>
        <strain evidence="3">23K</strain>
    </source>
</reference>
<feature type="signal peptide" evidence="1">
    <location>
        <begin position="1"/>
        <end position="19"/>
    </location>
</feature>
<sequence length="279" mass="30125">MIKSSKLVNLVLVSSTVLGMVVTAGISTAMAAAKTSADTSSVMTKKDNSPRIDYQTSGTLAASGTAMDGLELIAGNQVTRGTLHMKYDVKSFAALNWQEHTVTTIKLPREFNAFAKDGSLLKYIASANFNYTSSINTINHSYTSNEMHIEKDTQSDDTYLLKFDNPTVTGIGLNVQMHVEFDLNLGDMVTDTGVRIPDAYDKSAYHLASTITDKDDAGIIDWHLVGNTNGATTIPIWQLDPGYDILKQAPTIHNPIYDTDTVVTGSGIPGAKITLRQGV</sequence>